<dbReference type="NCBIfam" id="TIGR00231">
    <property type="entry name" value="small_GTP"/>
    <property type="match status" value="1"/>
</dbReference>
<dbReference type="PROSITE" id="PS51421">
    <property type="entry name" value="RAS"/>
    <property type="match status" value="1"/>
</dbReference>
<dbReference type="Proteomes" id="UP000179807">
    <property type="component" value="Unassembled WGS sequence"/>
</dbReference>
<sequence length="196" mass="21142">MSESEIPSYKIIILGDTGVGKTSLAIRQCRGQFTFQMTPTIGTSHMKAIVSLGDKKVELKIWDTAGQEQFASLVSMYARGAQACIMVASFVDPGSLSNLETWHERLHATGENPPIIVAINKIDMHEGAPMSIEQIRETYGQKFPNMFFVSARTGDGVTELFTSAADEAVRANESASKGSSKSVNLDDRSNNGGGCC</sequence>
<dbReference type="SMART" id="SM00173">
    <property type="entry name" value="RAS"/>
    <property type="match status" value="1"/>
</dbReference>
<gene>
    <name evidence="3" type="ORF">TRFO_30432</name>
</gene>
<proteinExistence type="predicted"/>
<dbReference type="SUPFAM" id="SSF52540">
    <property type="entry name" value="P-loop containing nucleoside triphosphate hydrolases"/>
    <property type="match status" value="1"/>
</dbReference>
<comment type="caution">
    <text evidence="3">The sequence shown here is derived from an EMBL/GenBank/DDBJ whole genome shotgun (WGS) entry which is preliminary data.</text>
</comment>
<dbReference type="EMBL" id="MLAK01000867">
    <property type="protein sequence ID" value="OHT02439.1"/>
    <property type="molecule type" value="Genomic_DNA"/>
</dbReference>
<dbReference type="GO" id="GO:0003924">
    <property type="term" value="F:GTPase activity"/>
    <property type="evidence" value="ECO:0007669"/>
    <property type="project" value="InterPro"/>
</dbReference>
<dbReference type="SMART" id="SM00176">
    <property type="entry name" value="RAN"/>
    <property type="match status" value="1"/>
</dbReference>
<dbReference type="PANTHER" id="PTHR47978">
    <property type="match status" value="1"/>
</dbReference>
<dbReference type="SMART" id="SM00174">
    <property type="entry name" value="RHO"/>
    <property type="match status" value="1"/>
</dbReference>
<dbReference type="SMART" id="SM00175">
    <property type="entry name" value="RAB"/>
    <property type="match status" value="1"/>
</dbReference>
<protein>
    <submittedName>
        <fullName evidence="3">Small GTP-binding protein</fullName>
    </submittedName>
</protein>
<keyword evidence="4" id="KW-1185">Reference proteome</keyword>
<dbReference type="InterPro" id="IPR001806">
    <property type="entry name" value="Small_GTPase"/>
</dbReference>
<evidence type="ECO:0000256" key="2">
    <source>
        <dbReference type="SAM" id="MobiDB-lite"/>
    </source>
</evidence>
<dbReference type="VEuPathDB" id="TrichDB:TRFO_30432"/>
<dbReference type="InterPro" id="IPR005225">
    <property type="entry name" value="Small_GTP-bd"/>
</dbReference>
<evidence type="ECO:0000256" key="1">
    <source>
        <dbReference type="ARBA" id="ARBA00022741"/>
    </source>
</evidence>
<dbReference type="Gene3D" id="3.40.50.300">
    <property type="entry name" value="P-loop containing nucleotide triphosphate hydrolases"/>
    <property type="match status" value="1"/>
</dbReference>
<evidence type="ECO:0000313" key="4">
    <source>
        <dbReference type="Proteomes" id="UP000179807"/>
    </source>
</evidence>
<dbReference type="GeneID" id="94842057"/>
<reference evidence="3" key="1">
    <citation type="submission" date="2016-10" db="EMBL/GenBank/DDBJ databases">
        <authorList>
            <person name="Benchimol M."/>
            <person name="Almeida L.G."/>
            <person name="Vasconcelos A.T."/>
            <person name="Perreira-Neves A."/>
            <person name="Rosa I.A."/>
            <person name="Tasca T."/>
            <person name="Bogo M.R."/>
            <person name="de Souza W."/>
        </authorList>
    </citation>
    <scope>NUCLEOTIDE SEQUENCE [LARGE SCALE GENOMIC DNA]</scope>
    <source>
        <strain evidence="3">K</strain>
    </source>
</reference>
<accession>A0A1J4JTJ4</accession>
<dbReference type="CDD" id="cd00154">
    <property type="entry name" value="Rab"/>
    <property type="match status" value="1"/>
</dbReference>
<dbReference type="Pfam" id="PF00071">
    <property type="entry name" value="Ras"/>
    <property type="match status" value="1"/>
</dbReference>
<dbReference type="RefSeq" id="XP_068355575.1">
    <property type="nucleotide sequence ID" value="XM_068507353.1"/>
</dbReference>
<dbReference type="AlphaFoldDB" id="A0A1J4JTJ4"/>
<evidence type="ECO:0000313" key="3">
    <source>
        <dbReference type="EMBL" id="OHT02439.1"/>
    </source>
</evidence>
<dbReference type="GO" id="GO:0005525">
    <property type="term" value="F:GTP binding"/>
    <property type="evidence" value="ECO:0007669"/>
    <property type="project" value="InterPro"/>
</dbReference>
<keyword evidence="1" id="KW-0547">Nucleotide-binding</keyword>
<dbReference type="PRINTS" id="PR00449">
    <property type="entry name" value="RASTRNSFRMNG"/>
</dbReference>
<feature type="compositionally biased region" description="Polar residues" evidence="2">
    <location>
        <begin position="173"/>
        <end position="183"/>
    </location>
</feature>
<name>A0A1J4JTJ4_9EUKA</name>
<feature type="region of interest" description="Disordered" evidence="2">
    <location>
        <begin position="172"/>
        <end position="196"/>
    </location>
</feature>
<dbReference type="PROSITE" id="PS51419">
    <property type="entry name" value="RAB"/>
    <property type="match status" value="1"/>
</dbReference>
<dbReference type="OrthoDB" id="48625at2759"/>
<organism evidence="3 4">
    <name type="scientific">Tritrichomonas foetus</name>
    <dbReference type="NCBI Taxonomy" id="1144522"/>
    <lineage>
        <taxon>Eukaryota</taxon>
        <taxon>Metamonada</taxon>
        <taxon>Parabasalia</taxon>
        <taxon>Tritrichomonadida</taxon>
        <taxon>Tritrichomonadidae</taxon>
        <taxon>Tritrichomonas</taxon>
    </lineage>
</organism>
<dbReference type="InterPro" id="IPR027417">
    <property type="entry name" value="P-loop_NTPase"/>
</dbReference>
<dbReference type="FunFam" id="3.40.50.300:FF:000808">
    <property type="entry name" value="Small GTP-binding protein, putative"/>
    <property type="match status" value="1"/>
</dbReference>